<feature type="region of interest" description="Disordered" evidence="1">
    <location>
        <begin position="120"/>
        <end position="154"/>
    </location>
</feature>
<evidence type="ECO:0000256" key="1">
    <source>
        <dbReference type="SAM" id="MobiDB-lite"/>
    </source>
</evidence>
<dbReference type="EMBL" id="ANJA01003619">
    <property type="protein sequence ID" value="ETO62295.1"/>
    <property type="molecule type" value="Genomic_DNA"/>
</dbReference>
<comment type="caution">
    <text evidence="2">The sequence shown here is derived from an EMBL/GenBank/DDBJ whole genome shotgun (WGS) entry which is preliminary data.</text>
</comment>
<dbReference type="AlphaFoldDB" id="A0A080Z6N4"/>
<name>A0A080Z6N4_PHYNI</name>
<dbReference type="Proteomes" id="UP000028582">
    <property type="component" value="Unassembled WGS sequence"/>
</dbReference>
<organism evidence="2 3">
    <name type="scientific">Phytophthora nicotianae P1976</name>
    <dbReference type="NCBI Taxonomy" id="1317066"/>
    <lineage>
        <taxon>Eukaryota</taxon>
        <taxon>Sar</taxon>
        <taxon>Stramenopiles</taxon>
        <taxon>Oomycota</taxon>
        <taxon>Peronosporomycetes</taxon>
        <taxon>Peronosporales</taxon>
        <taxon>Peronosporaceae</taxon>
        <taxon>Phytophthora</taxon>
    </lineage>
</organism>
<gene>
    <name evidence="2" type="ORF">F444_19776</name>
</gene>
<protein>
    <submittedName>
        <fullName evidence="2">Uncharacterized protein</fullName>
    </submittedName>
</protein>
<reference evidence="2 3" key="1">
    <citation type="submission" date="2013-11" db="EMBL/GenBank/DDBJ databases">
        <title>The Genome Sequence of Phytophthora parasitica P1976.</title>
        <authorList>
            <consortium name="The Broad Institute Genomics Platform"/>
            <person name="Russ C."/>
            <person name="Tyler B."/>
            <person name="Panabieres F."/>
            <person name="Shan W."/>
            <person name="Tripathy S."/>
            <person name="Grunwald N."/>
            <person name="Machado M."/>
            <person name="Johnson C.S."/>
            <person name="Walker B."/>
            <person name="Young S."/>
            <person name="Zeng Q."/>
            <person name="Gargeya S."/>
            <person name="Fitzgerald M."/>
            <person name="Haas B."/>
            <person name="Abouelleil A."/>
            <person name="Allen A.W."/>
            <person name="Alvarado L."/>
            <person name="Arachchi H.M."/>
            <person name="Berlin A.M."/>
            <person name="Chapman S.B."/>
            <person name="Gainer-Dewar J."/>
            <person name="Goldberg J."/>
            <person name="Griggs A."/>
            <person name="Gujja S."/>
            <person name="Hansen M."/>
            <person name="Howarth C."/>
            <person name="Imamovic A."/>
            <person name="Ireland A."/>
            <person name="Larimer J."/>
            <person name="McCowan C."/>
            <person name="Murphy C."/>
            <person name="Pearson M."/>
            <person name="Poon T.W."/>
            <person name="Priest M."/>
            <person name="Roberts A."/>
            <person name="Saif S."/>
            <person name="Shea T."/>
            <person name="Sisk P."/>
            <person name="Sykes S."/>
            <person name="Wortman J."/>
            <person name="Nusbaum C."/>
            <person name="Birren B."/>
        </authorList>
    </citation>
    <scope>NUCLEOTIDE SEQUENCE [LARGE SCALE GENOMIC DNA]</scope>
    <source>
        <strain evidence="2 3">P1976</strain>
    </source>
</reference>
<evidence type="ECO:0000313" key="3">
    <source>
        <dbReference type="Proteomes" id="UP000028582"/>
    </source>
</evidence>
<proteinExistence type="predicted"/>
<evidence type="ECO:0000313" key="2">
    <source>
        <dbReference type="EMBL" id="ETO62295.1"/>
    </source>
</evidence>
<accession>A0A080Z6N4</accession>
<sequence>MEVKDVNWRSLWRELTSNGWKARPPRVIEQEHRYVPPGENARGKEGEDYFRGSTAVIQNYLDLLSGLQDTNTQDSDAADTTGDFGSGELQVLDETVPVDNGGGADAMEDGNEADVALDDAGRDQEAASSVDEETKTKDQDQPPPRTPRRPVPRVGALPEIAIVGEDDDRDDVATGTLSTGWDLMTIPTRMRSLTLAMILMLTTLTSSERLTMLG</sequence>